<proteinExistence type="predicted"/>
<sequence>MVRRGFAAYPFAIYLLRRLPDIEDSTAFSALEVSEEATFVQNLWYS</sequence>
<dbReference type="EMBL" id="GBRH01211222">
    <property type="protein sequence ID" value="JAD86673.1"/>
    <property type="molecule type" value="Transcribed_RNA"/>
</dbReference>
<reference evidence="1" key="1">
    <citation type="submission" date="2014-09" db="EMBL/GenBank/DDBJ databases">
        <authorList>
            <person name="Magalhaes I.L.F."/>
            <person name="Oliveira U."/>
            <person name="Santos F.R."/>
            <person name="Vidigal T.H.D.A."/>
            <person name="Brescovit A.D."/>
            <person name="Santos A.J."/>
        </authorList>
    </citation>
    <scope>NUCLEOTIDE SEQUENCE</scope>
    <source>
        <tissue evidence="1">Shoot tissue taken approximately 20 cm above the soil surface</tissue>
    </source>
</reference>
<protein>
    <submittedName>
        <fullName evidence="1">Uncharacterized protein</fullName>
    </submittedName>
</protein>
<accession>A0A0A9DJ28</accession>
<dbReference type="AlphaFoldDB" id="A0A0A9DJ28"/>
<organism evidence="1">
    <name type="scientific">Arundo donax</name>
    <name type="common">Giant reed</name>
    <name type="synonym">Donax arundinaceus</name>
    <dbReference type="NCBI Taxonomy" id="35708"/>
    <lineage>
        <taxon>Eukaryota</taxon>
        <taxon>Viridiplantae</taxon>
        <taxon>Streptophyta</taxon>
        <taxon>Embryophyta</taxon>
        <taxon>Tracheophyta</taxon>
        <taxon>Spermatophyta</taxon>
        <taxon>Magnoliopsida</taxon>
        <taxon>Liliopsida</taxon>
        <taxon>Poales</taxon>
        <taxon>Poaceae</taxon>
        <taxon>PACMAD clade</taxon>
        <taxon>Arundinoideae</taxon>
        <taxon>Arundineae</taxon>
        <taxon>Arundo</taxon>
    </lineage>
</organism>
<evidence type="ECO:0000313" key="1">
    <source>
        <dbReference type="EMBL" id="JAD86673.1"/>
    </source>
</evidence>
<reference evidence="1" key="2">
    <citation type="journal article" date="2015" name="Data Brief">
        <title>Shoot transcriptome of the giant reed, Arundo donax.</title>
        <authorList>
            <person name="Barrero R.A."/>
            <person name="Guerrero F.D."/>
            <person name="Moolhuijzen P."/>
            <person name="Goolsby J.A."/>
            <person name="Tidwell J."/>
            <person name="Bellgard S.E."/>
            <person name="Bellgard M.I."/>
        </authorList>
    </citation>
    <scope>NUCLEOTIDE SEQUENCE</scope>
    <source>
        <tissue evidence="1">Shoot tissue taken approximately 20 cm above the soil surface</tissue>
    </source>
</reference>
<name>A0A0A9DJ28_ARUDO</name>